<feature type="compositionally biased region" description="Polar residues" evidence="1">
    <location>
        <begin position="540"/>
        <end position="558"/>
    </location>
</feature>
<organism evidence="3 4">
    <name type="scientific">Armadillidium nasatum</name>
    <dbReference type="NCBI Taxonomy" id="96803"/>
    <lineage>
        <taxon>Eukaryota</taxon>
        <taxon>Metazoa</taxon>
        <taxon>Ecdysozoa</taxon>
        <taxon>Arthropoda</taxon>
        <taxon>Crustacea</taxon>
        <taxon>Multicrustacea</taxon>
        <taxon>Malacostraca</taxon>
        <taxon>Eumalacostraca</taxon>
        <taxon>Peracarida</taxon>
        <taxon>Isopoda</taxon>
        <taxon>Oniscidea</taxon>
        <taxon>Crinocheta</taxon>
        <taxon>Armadillidiidae</taxon>
        <taxon>Armadillidium</taxon>
    </lineage>
</organism>
<dbReference type="SUPFAM" id="SSF49879">
    <property type="entry name" value="SMAD/FHA domain"/>
    <property type="match status" value="1"/>
</dbReference>
<protein>
    <recommendedName>
        <fullName evidence="2">FHA domain-containing protein</fullName>
    </recommendedName>
</protein>
<evidence type="ECO:0000256" key="1">
    <source>
        <dbReference type="SAM" id="MobiDB-lite"/>
    </source>
</evidence>
<feature type="domain" description="FHA" evidence="2">
    <location>
        <begin position="43"/>
        <end position="94"/>
    </location>
</feature>
<sequence length="769" mass="86108">MEETQVMNFDETFDRSDIEDETPIISGWMEIDNRRHELKEGTIKVGRDPSTCKIVIGNEKTVSKEHAVLEVDNTCVTLMDLGSRNKTRIGKMVLKPNVRYALQGGERIKFGAVQGTFITNEKFNDSDSDLCSDSVLNEETPSKRKGCNESSDNSMISPTPQISTKNFTNITSPKTVNESIEENQMSDNSLLISPTPISKTPLVKQVIPETPAHSSRLNGSPFSQGVISQSTPFTSYAKSLKSFTPPAFFSPISDNDGKDLKMISLEDCTKAEDCDVKNIFNVSQNRKEGSESYNTDESTDSEDDFLAPEKTEKNRNDDITTMATQPFVKEDEISKVGDEGDDDTQDILKAFNDNESVEPDNTQDVLEAFEECTQKPEVGIISEVATQQFDKTNSGTMFKRPFVCTLKTNKAKEKTEEKCFDIFDAPTQVFIPDGKEFKDDDKSNNVDIFDIPTQIFDRDSCINNDRTVKPKRDIFEAPTQVFEAPTQVFEAPTQVFEAPTQVFEAPTQVFEAPTQVFEAPTQIFHPSKDVMSISEEKYGTVTSDNSNSSKTVDLSSGHSSRDFNLRESEKNSDISDKDQPGLENPSKNGDSLSDDEDMRQTVPFSYTTFMGNEDFDATQKDDDVTESCEDIPVHTVLDKRVTKNEEKVDHSNDDNVDEDDTDSVASENLLPEESDIHDENLEVTQKFSCDNIPESTKVTSDKTNENSDEEGSNASETLLQDDQIRDEDLEPTQKFSYSLISEKNAKSSKLDSSLSKNGERTFSNRFCRF</sequence>
<keyword evidence="4" id="KW-1185">Reference proteome</keyword>
<dbReference type="Proteomes" id="UP000326759">
    <property type="component" value="Unassembled WGS sequence"/>
</dbReference>
<feature type="compositionally biased region" description="Basic and acidic residues" evidence="1">
    <location>
        <begin position="642"/>
        <end position="653"/>
    </location>
</feature>
<dbReference type="Gene3D" id="2.60.200.20">
    <property type="match status" value="1"/>
</dbReference>
<dbReference type="PROSITE" id="PS50006">
    <property type="entry name" value="FHA_DOMAIN"/>
    <property type="match status" value="1"/>
</dbReference>
<reference evidence="3 4" key="1">
    <citation type="journal article" date="2019" name="PLoS Biol.">
        <title>Sex chromosomes control vertical transmission of feminizing Wolbachia symbionts in an isopod.</title>
        <authorList>
            <person name="Becking T."/>
            <person name="Chebbi M.A."/>
            <person name="Giraud I."/>
            <person name="Moumen B."/>
            <person name="Laverre T."/>
            <person name="Caubet Y."/>
            <person name="Peccoud J."/>
            <person name="Gilbert C."/>
            <person name="Cordaux R."/>
        </authorList>
    </citation>
    <scope>NUCLEOTIDE SEQUENCE [LARGE SCALE GENOMIC DNA]</scope>
    <source>
        <strain evidence="3">ANa2</strain>
        <tissue evidence="3">Whole body excluding digestive tract and cuticle</tissue>
    </source>
</reference>
<name>A0A5N5SU09_9CRUS</name>
<feature type="compositionally biased region" description="Basic and acidic residues" evidence="1">
    <location>
        <begin position="559"/>
        <end position="580"/>
    </location>
</feature>
<feature type="region of interest" description="Disordered" evidence="1">
    <location>
        <begin position="642"/>
        <end position="733"/>
    </location>
</feature>
<evidence type="ECO:0000259" key="2">
    <source>
        <dbReference type="PROSITE" id="PS50006"/>
    </source>
</evidence>
<dbReference type="EMBL" id="SEYY01020003">
    <property type="protein sequence ID" value="KAB7497703.1"/>
    <property type="molecule type" value="Genomic_DNA"/>
</dbReference>
<dbReference type="OrthoDB" id="342264at2759"/>
<dbReference type="Pfam" id="PF00498">
    <property type="entry name" value="FHA"/>
    <property type="match status" value="1"/>
</dbReference>
<feature type="region of interest" description="Disordered" evidence="1">
    <location>
        <begin position="539"/>
        <end position="597"/>
    </location>
</feature>
<evidence type="ECO:0000313" key="4">
    <source>
        <dbReference type="Proteomes" id="UP000326759"/>
    </source>
</evidence>
<dbReference type="SMART" id="SM00240">
    <property type="entry name" value="FHA"/>
    <property type="match status" value="1"/>
</dbReference>
<gene>
    <name evidence="3" type="ORF">Anas_02813</name>
</gene>
<comment type="caution">
    <text evidence="3">The sequence shown here is derived from an EMBL/GenBank/DDBJ whole genome shotgun (WGS) entry which is preliminary data.</text>
</comment>
<dbReference type="AlphaFoldDB" id="A0A5N5SU09"/>
<accession>A0A5N5SU09</accession>
<feature type="region of interest" description="Disordered" evidence="1">
    <location>
        <begin position="135"/>
        <end position="170"/>
    </location>
</feature>
<feature type="compositionally biased region" description="Polar residues" evidence="1">
    <location>
        <begin position="682"/>
        <end position="698"/>
    </location>
</feature>
<feature type="region of interest" description="Disordered" evidence="1">
    <location>
        <begin position="285"/>
        <end position="327"/>
    </location>
</feature>
<feature type="compositionally biased region" description="Acidic residues" evidence="1">
    <location>
        <begin position="297"/>
        <end position="306"/>
    </location>
</feature>
<proteinExistence type="predicted"/>
<evidence type="ECO:0000313" key="3">
    <source>
        <dbReference type="EMBL" id="KAB7497703.1"/>
    </source>
</evidence>
<dbReference type="PANTHER" id="PTHR23308">
    <property type="entry name" value="NUCLEAR INHIBITOR OF PROTEIN PHOSPHATASE-1"/>
    <property type="match status" value="1"/>
</dbReference>
<feature type="compositionally biased region" description="Polar residues" evidence="1">
    <location>
        <begin position="148"/>
        <end position="170"/>
    </location>
</feature>
<dbReference type="InterPro" id="IPR000253">
    <property type="entry name" value="FHA_dom"/>
</dbReference>
<dbReference type="CDD" id="cd22665">
    <property type="entry name" value="FHA_MDC1"/>
    <property type="match status" value="1"/>
</dbReference>
<feature type="compositionally biased region" description="Basic and acidic residues" evidence="1">
    <location>
        <begin position="307"/>
        <end position="318"/>
    </location>
</feature>
<dbReference type="InterPro" id="IPR008984">
    <property type="entry name" value="SMAD_FHA_dom_sf"/>
</dbReference>
<dbReference type="InterPro" id="IPR050923">
    <property type="entry name" value="Cell_Proc_Reg/RNA_Proc"/>
</dbReference>